<sequence length="234" mass="25165">MATAADRRDDEPLDALADLLSQRADLVPPAQHLDAVRPTALVPSCTRVHDVLLLSSLGYNVVALAADPGALRQAEETTAKASADKRFAPTGAWESGNINWLVGDFFSEDELKGLGTAGSGTFDLIYDNAFLSTIPPNLRPRWASRMAQLLRPSGRLVCLESPSRKPLSEQGAPWGLRPEIYEALLSAPGKDVAYNSDGSLVETTAAKPDANALHRLSIIRPQRTPGDFISVWAP</sequence>
<protein>
    <submittedName>
        <fullName evidence="5">Thiopurine S-methyltransferase</fullName>
    </submittedName>
</protein>
<evidence type="ECO:0000313" key="8">
    <source>
        <dbReference type="Proteomes" id="UP000317257"/>
    </source>
</evidence>
<comment type="caution">
    <text evidence="5">The sequence shown here is derived from an EMBL/GenBank/DDBJ whole genome shotgun (WGS) entry which is preliminary data.</text>
</comment>
<reference evidence="5 7" key="1">
    <citation type="journal article" date="2016" name="Genome Biol. Evol.">
        <title>Divergent and convergent evolution of fungal pathogenicity.</title>
        <authorList>
            <person name="Shang Y."/>
            <person name="Xiao G."/>
            <person name="Zheng P."/>
            <person name="Cen K."/>
            <person name="Zhan S."/>
            <person name="Wang C."/>
        </authorList>
    </citation>
    <scope>NUCLEOTIDE SEQUENCE [LARGE SCALE GENOMIC DNA]</scope>
    <source>
        <strain evidence="5 7">RCEF 4871</strain>
    </source>
</reference>
<dbReference type="CDD" id="cd02440">
    <property type="entry name" value="AdoMet_MTases"/>
    <property type="match status" value="1"/>
</dbReference>
<evidence type="ECO:0000256" key="1">
    <source>
        <dbReference type="ARBA" id="ARBA00022553"/>
    </source>
</evidence>
<dbReference type="PANTHER" id="PTHR32183:SF11">
    <property type="entry name" value="THIOL METHYLTRANSFERASE 2-RELATED"/>
    <property type="match status" value="1"/>
</dbReference>
<reference evidence="8" key="2">
    <citation type="submission" date="2018-12" db="EMBL/GenBank/DDBJ databases">
        <title>The complete genome of Metarhizium rileyi, a key fungal pathogen of Lepidoptera.</title>
        <authorList>
            <person name="Binneck E."/>
            <person name="Lastra C.C.L."/>
            <person name="Sosa-Gomez D.R."/>
        </authorList>
    </citation>
    <scope>NUCLEOTIDE SEQUENCE [LARGE SCALE GENOMIC DNA]</scope>
    <source>
        <strain evidence="8">Cep018-CH2</strain>
    </source>
</reference>
<dbReference type="Pfam" id="PF05724">
    <property type="entry name" value="TPMT"/>
    <property type="match status" value="1"/>
</dbReference>
<reference evidence="6" key="3">
    <citation type="journal article" date="2019" name="Microbiol. Resour. Announc.">
        <title>Genome Sequence of Metarhizium rileyi, a Microbial Control Agent for Lepidoptera.</title>
        <authorList>
            <person name="Binneck E."/>
            <person name="Lastra C.C.L."/>
            <person name="Sosa-Gomez D.R."/>
        </authorList>
    </citation>
    <scope>NUCLEOTIDE SEQUENCE</scope>
    <source>
        <strain evidence="6">Cep018-CH2</strain>
    </source>
</reference>
<proteinExistence type="predicted"/>
<organism evidence="5 7">
    <name type="scientific">Metarhizium rileyi (strain RCEF 4871)</name>
    <name type="common">Nomuraea rileyi</name>
    <dbReference type="NCBI Taxonomy" id="1649241"/>
    <lineage>
        <taxon>Eukaryota</taxon>
        <taxon>Fungi</taxon>
        <taxon>Dikarya</taxon>
        <taxon>Ascomycota</taxon>
        <taxon>Pezizomycotina</taxon>
        <taxon>Sordariomycetes</taxon>
        <taxon>Hypocreomycetidae</taxon>
        <taxon>Hypocreales</taxon>
        <taxon>Clavicipitaceae</taxon>
        <taxon>Metarhizium</taxon>
    </lineage>
</organism>
<keyword evidence="3" id="KW-0808">Transferase</keyword>
<dbReference type="GO" id="GO:0032259">
    <property type="term" value="P:methylation"/>
    <property type="evidence" value="ECO:0007669"/>
    <property type="project" value="UniProtKB-KW"/>
</dbReference>
<dbReference type="PANTHER" id="PTHR32183">
    <property type="match status" value="1"/>
</dbReference>
<dbReference type="OrthoDB" id="276151at2759"/>
<evidence type="ECO:0000313" key="6">
    <source>
        <dbReference type="EMBL" id="TWU72511.1"/>
    </source>
</evidence>
<evidence type="ECO:0000256" key="3">
    <source>
        <dbReference type="ARBA" id="ARBA00022679"/>
    </source>
</evidence>
<dbReference type="Proteomes" id="UP000243498">
    <property type="component" value="Unassembled WGS sequence"/>
</dbReference>
<dbReference type="InterPro" id="IPR029063">
    <property type="entry name" value="SAM-dependent_MTases_sf"/>
</dbReference>
<accession>A0A5C6G883</accession>
<gene>
    <name evidence="6" type="ORF">ED733_002703</name>
    <name evidence="5" type="ORF">NOR_05036</name>
</gene>
<accession>A0A167DBZ4</accession>
<dbReference type="PROSITE" id="PS51585">
    <property type="entry name" value="SAM_MT_TPMT"/>
    <property type="match status" value="1"/>
</dbReference>
<dbReference type="AlphaFoldDB" id="A0A167DBZ4"/>
<keyword evidence="4" id="KW-0949">S-adenosyl-L-methionine</keyword>
<keyword evidence="7" id="KW-1185">Reference proteome</keyword>
<name>A0A167DBZ4_METRR</name>
<dbReference type="Proteomes" id="UP000317257">
    <property type="component" value="Unassembled WGS sequence"/>
</dbReference>
<dbReference type="STRING" id="1081105.A0A167DBZ4"/>
<dbReference type="EMBL" id="AZHC01000014">
    <property type="protein sequence ID" value="OAA42187.1"/>
    <property type="molecule type" value="Genomic_DNA"/>
</dbReference>
<dbReference type="GO" id="GO:0008757">
    <property type="term" value="F:S-adenosylmethionine-dependent methyltransferase activity"/>
    <property type="evidence" value="ECO:0007669"/>
    <property type="project" value="InterPro"/>
</dbReference>
<evidence type="ECO:0000256" key="4">
    <source>
        <dbReference type="ARBA" id="ARBA00022691"/>
    </source>
</evidence>
<dbReference type="EMBL" id="SBHS01000027">
    <property type="protein sequence ID" value="TWU72511.1"/>
    <property type="molecule type" value="Genomic_DNA"/>
</dbReference>
<dbReference type="Gene3D" id="3.40.50.150">
    <property type="entry name" value="Vaccinia Virus protein VP39"/>
    <property type="match status" value="1"/>
</dbReference>
<keyword evidence="2" id="KW-0489">Methyltransferase</keyword>
<keyword evidence="1" id="KW-0597">Phosphoprotein</keyword>
<evidence type="ECO:0000256" key="2">
    <source>
        <dbReference type="ARBA" id="ARBA00022603"/>
    </source>
</evidence>
<dbReference type="OMA" id="ESGNINW"/>
<evidence type="ECO:0000313" key="5">
    <source>
        <dbReference type="EMBL" id="OAA42187.1"/>
    </source>
</evidence>
<dbReference type="SUPFAM" id="SSF53335">
    <property type="entry name" value="S-adenosyl-L-methionine-dependent methyltransferases"/>
    <property type="match status" value="1"/>
</dbReference>
<dbReference type="InterPro" id="IPR008854">
    <property type="entry name" value="TPMT"/>
</dbReference>
<evidence type="ECO:0000313" key="7">
    <source>
        <dbReference type="Proteomes" id="UP000243498"/>
    </source>
</evidence>